<feature type="domain" description="HNH nuclease" evidence="2">
    <location>
        <begin position="255"/>
        <end position="305"/>
    </location>
</feature>
<gene>
    <name evidence="3" type="ORF">SCF082_LOCUS9292</name>
</gene>
<dbReference type="Pfam" id="PF22083">
    <property type="entry name" value="I-HmuI_NUMOD-like"/>
    <property type="match status" value="1"/>
</dbReference>
<dbReference type="InterPro" id="IPR044925">
    <property type="entry name" value="His-Me_finger_sf"/>
</dbReference>
<dbReference type="Pfam" id="PF13392">
    <property type="entry name" value="HNH_3"/>
    <property type="match status" value="2"/>
</dbReference>
<dbReference type="GO" id="GO:0004519">
    <property type="term" value="F:endonuclease activity"/>
    <property type="evidence" value="ECO:0007669"/>
    <property type="project" value="UniProtKB-KW"/>
</dbReference>
<dbReference type="Gene3D" id="3.90.75.20">
    <property type="match status" value="2"/>
</dbReference>
<feature type="domain" description="HNH nuclease" evidence="2">
    <location>
        <begin position="79"/>
        <end position="128"/>
    </location>
</feature>
<accession>A0ABP0IY77</accession>
<feature type="signal peptide" evidence="1">
    <location>
        <begin position="1"/>
        <end position="34"/>
    </location>
</feature>
<comment type="caution">
    <text evidence="3">The sequence shown here is derived from an EMBL/GenBank/DDBJ whole genome shotgun (WGS) entry which is preliminary data.</text>
</comment>
<sequence length="405" mass="46121">MAWWCGSAGRRWRIAVFAWLLTCHLSVRLQVISGLEPIDKLSPTRKVWQVSSHGRFSNARGRKSYGTLREDGYRKVHIGEKPFLSHRLVAFEFHGPPPSTTAQVNHKDGNRSNNLKDNLEWVTPSQNVRISFDNPSRGTARPSNSKPVIVRNLTSQQRRLFSSAKEASEKLGINYSTMKARCQREAQLGCLEFKYRKPENQMVEGEKWKPMIHPGSGKPLPGRFVSSLGRIKRKDGRISKGHRRKDGYCYFQPFHDCTIRVHRLVARAFLGTPPSPEHLEVNHKDRDRSNNAVHNLEYVTHSENLAHCFKSMKAPHPLSVPILSRAHGSSDEWRTHASIKFAARDLGLRASLVQMCVRGKLGQTGGYEFRLAETEEVMVDTLPGEEWRDISPWNIANRCIRSSMA</sequence>
<dbReference type="SUPFAM" id="SSF64496">
    <property type="entry name" value="DNA-binding domain of intron-encoded endonucleases"/>
    <property type="match status" value="1"/>
</dbReference>
<feature type="chain" id="PRO_5046060309" evidence="1">
    <location>
        <begin position="35"/>
        <end position="405"/>
    </location>
</feature>
<dbReference type="InterPro" id="IPR054307">
    <property type="entry name" value="I-HmuI_NUMOD-like"/>
</dbReference>
<organism evidence="3 4">
    <name type="scientific">Durusdinium trenchii</name>
    <dbReference type="NCBI Taxonomy" id="1381693"/>
    <lineage>
        <taxon>Eukaryota</taxon>
        <taxon>Sar</taxon>
        <taxon>Alveolata</taxon>
        <taxon>Dinophyceae</taxon>
        <taxon>Suessiales</taxon>
        <taxon>Symbiodiniaceae</taxon>
        <taxon>Durusdinium</taxon>
    </lineage>
</organism>
<reference evidence="3 4" key="1">
    <citation type="submission" date="2024-02" db="EMBL/GenBank/DDBJ databases">
        <authorList>
            <person name="Chen Y."/>
            <person name="Shah S."/>
            <person name="Dougan E. K."/>
            <person name="Thang M."/>
            <person name="Chan C."/>
        </authorList>
    </citation>
    <scope>NUCLEOTIDE SEQUENCE [LARGE SCALE GENOMIC DNA]</scope>
</reference>
<evidence type="ECO:0000313" key="4">
    <source>
        <dbReference type="Proteomes" id="UP001642464"/>
    </source>
</evidence>
<dbReference type="Proteomes" id="UP001642464">
    <property type="component" value="Unassembled WGS sequence"/>
</dbReference>
<proteinExistence type="predicted"/>
<evidence type="ECO:0000259" key="2">
    <source>
        <dbReference type="SMART" id="SM00507"/>
    </source>
</evidence>
<evidence type="ECO:0000313" key="3">
    <source>
        <dbReference type="EMBL" id="CAK9007033.1"/>
    </source>
</evidence>
<protein>
    <submittedName>
        <fullName evidence="3">Uncharacterized HNH endonuclease L247</fullName>
    </submittedName>
</protein>
<keyword evidence="1" id="KW-0732">Signal</keyword>
<dbReference type="SMART" id="SM00507">
    <property type="entry name" value="HNHc"/>
    <property type="match status" value="2"/>
</dbReference>
<dbReference type="EMBL" id="CAXAMM010005369">
    <property type="protein sequence ID" value="CAK9007033.1"/>
    <property type="molecule type" value="Genomic_DNA"/>
</dbReference>
<keyword evidence="3" id="KW-0255">Endonuclease</keyword>
<keyword evidence="3" id="KW-0378">Hydrolase</keyword>
<dbReference type="InterPro" id="IPR003615">
    <property type="entry name" value="HNH_nuc"/>
</dbReference>
<evidence type="ECO:0000256" key="1">
    <source>
        <dbReference type="SAM" id="SignalP"/>
    </source>
</evidence>
<keyword evidence="4" id="KW-1185">Reference proteome</keyword>
<keyword evidence="3" id="KW-0540">Nuclease</keyword>
<dbReference type="SUPFAM" id="SSF54060">
    <property type="entry name" value="His-Me finger endonucleases"/>
    <property type="match status" value="2"/>
</dbReference>
<name>A0ABP0IY77_9DINO</name>